<keyword evidence="4" id="KW-0572">Peptidoglycan-anchor</keyword>
<evidence type="ECO:0000313" key="10">
    <source>
        <dbReference type="Proteomes" id="UP000189004"/>
    </source>
</evidence>
<dbReference type="NCBIfam" id="TIGR01167">
    <property type="entry name" value="LPXTG_anchor"/>
    <property type="match status" value="1"/>
</dbReference>
<accession>A0A1V3C3A4</accession>
<keyword evidence="6" id="KW-1133">Transmembrane helix</keyword>
<dbReference type="Pfam" id="PF00746">
    <property type="entry name" value="Gram_pos_anchor"/>
    <property type="match status" value="1"/>
</dbReference>
<feature type="chain" id="PRO_5012437591" description="Gram-positive cocci surface proteins LPxTG domain-containing protein" evidence="7">
    <location>
        <begin position="35"/>
        <end position="267"/>
    </location>
</feature>
<feature type="transmembrane region" description="Helical" evidence="6">
    <location>
        <begin position="234"/>
        <end position="256"/>
    </location>
</feature>
<gene>
    <name evidence="9" type="ORF">NOSIN_16510</name>
</gene>
<feature type="compositionally biased region" description="Acidic residues" evidence="5">
    <location>
        <begin position="189"/>
        <end position="201"/>
    </location>
</feature>
<dbReference type="STRING" id="501010.NOSIN_16510"/>
<dbReference type="OrthoDB" id="4200847at2"/>
<feature type="domain" description="Gram-positive cocci surface proteins LPxTG" evidence="8">
    <location>
        <begin position="225"/>
        <end position="261"/>
    </location>
</feature>
<evidence type="ECO:0000256" key="4">
    <source>
        <dbReference type="ARBA" id="ARBA00023088"/>
    </source>
</evidence>
<evidence type="ECO:0000256" key="1">
    <source>
        <dbReference type="ARBA" id="ARBA00022512"/>
    </source>
</evidence>
<dbReference type="InterPro" id="IPR019931">
    <property type="entry name" value="LPXTG_anchor"/>
</dbReference>
<feature type="region of interest" description="Disordered" evidence="5">
    <location>
        <begin position="139"/>
        <end position="229"/>
    </location>
</feature>
<keyword evidence="3 7" id="KW-0732">Signal</keyword>
<feature type="signal peptide" evidence="7">
    <location>
        <begin position="1"/>
        <end position="34"/>
    </location>
</feature>
<dbReference type="AlphaFoldDB" id="A0A1V3C3A4"/>
<dbReference type="RefSeq" id="WP_077691641.1">
    <property type="nucleotide sequence ID" value="NZ_MCOK01000001.1"/>
</dbReference>
<keyword evidence="6" id="KW-0472">Membrane</keyword>
<evidence type="ECO:0000256" key="6">
    <source>
        <dbReference type="SAM" id="Phobius"/>
    </source>
</evidence>
<evidence type="ECO:0000256" key="5">
    <source>
        <dbReference type="SAM" id="MobiDB-lite"/>
    </source>
</evidence>
<evidence type="ECO:0000313" key="9">
    <source>
        <dbReference type="EMBL" id="OOC55215.1"/>
    </source>
</evidence>
<feature type="compositionally biased region" description="Basic and acidic residues" evidence="5">
    <location>
        <begin position="141"/>
        <end position="153"/>
    </location>
</feature>
<keyword evidence="6" id="KW-0812">Transmembrane</keyword>
<dbReference type="Proteomes" id="UP000189004">
    <property type="component" value="Unassembled WGS sequence"/>
</dbReference>
<dbReference type="EMBL" id="MCOK01000001">
    <property type="protein sequence ID" value="OOC55215.1"/>
    <property type="molecule type" value="Genomic_DNA"/>
</dbReference>
<sequence length="267" mass="27373">MSPNPGTGAFGARLLLGAALVAGTVLGGASTAFASPGPGTPGDNGTIKVHNPGTPDEDNSNIPKVCDFQLTAFNFDSAQEAAWEIVIKLEEGGWSKEPVLEGAITLNDEGAGTTEVLDLPDGQYKLYWENTKNEKHKVFKVRCEDPEDPKDPKPTTPEETPGEEPTTPPGEEETPGESPDPTDPAGPVDPEEPTVPEEADGATEPTPGPDAPEADDGKAPADEEAAPSLPVTGAALTALVAAGAVAVAGGGAAVYFTRKRKGADAQE</sequence>
<organism evidence="9 10">
    <name type="scientific">Nocardiopsis sinuspersici</name>
    <dbReference type="NCBI Taxonomy" id="501010"/>
    <lineage>
        <taxon>Bacteria</taxon>
        <taxon>Bacillati</taxon>
        <taxon>Actinomycetota</taxon>
        <taxon>Actinomycetes</taxon>
        <taxon>Streptosporangiales</taxon>
        <taxon>Nocardiopsidaceae</taxon>
        <taxon>Nocardiopsis</taxon>
    </lineage>
</organism>
<proteinExistence type="predicted"/>
<evidence type="ECO:0000259" key="8">
    <source>
        <dbReference type="Pfam" id="PF00746"/>
    </source>
</evidence>
<protein>
    <recommendedName>
        <fullName evidence="8">Gram-positive cocci surface proteins LPxTG domain-containing protein</fullName>
    </recommendedName>
</protein>
<keyword evidence="1" id="KW-0134">Cell wall</keyword>
<evidence type="ECO:0000256" key="3">
    <source>
        <dbReference type="ARBA" id="ARBA00022729"/>
    </source>
</evidence>
<evidence type="ECO:0000256" key="2">
    <source>
        <dbReference type="ARBA" id="ARBA00022525"/>
    </source>
</evidence>
<name>A0A1V3C3A4_9ACTN</name>
<keyword evidence="2" id="KW-0964">Secreted</keyword>
<comment type="caution">
    <text evidence="9">The sequence shown here is derived from an EMBL/GenBank/DDBJ whole genome shotgun (WGS) entry which is preliminary data.</text>
</comment>
<keyword evidence="10" id="KW-1185">Reference proteome</keyword>
<reference evidence="10" key="1">
    <citation type="submission" date="2016-08" db="EMBL/GenBank/DDBJ databases">
        <authorList>
            <person name="Tokovenko B."/>
            <person name="Kalinowski J."/>
        </authorList>
    </citation>
    <scope>NUCLEOTIDE SEQUENCE [LARGE SCALE GENOMIC DNA]</scope>
    <source>
        <strain evidence="10">UTMC102</strain>
    </source>
</reference>
<evidence type="ECO:0000256" key="7">
    <source>
        <dbReference type="SAM" id="SignalP"/>
    </source>
</evidence>